<name>A0ABV2L564_9HYPH</name>
<evidence type="ECO:0000313" key="1">
    <source>
        <dbReference type="EMBL" id="MET3692968.1"/>
    </source>
</evidence>
<gene>
    <name evidence="1" type="ORF">ABID43_002512</name>
</gene>
<keyword evidence="2" id="KW-1185">Reference proteome</keyword>
<dbReference type="EMBL" id="JBEPMM010000006">
    <property type="protein sequence ID" value="MET3692968.1"/>
    <property type="molecule type" value="Genomic_DNA"/>
</dbReference>
<sequence length="80" mass="8088">MPSSISFVVQPSGTFSVTAGFFTGTATSAAQGLAASHPSSVAANTGARASRAASLSRIDRPLCLMDCIGSKLLRPSDEAE</sequence>
<protein>
    <submittedName>
        <fullName evidence="1">Uncharacterized protein</fullName>
    </submittedName>
</protein>
<organism evidence="1 2">
    <name type="scientific">Methylobacterium goesingense</name>
    <dbReference type="NCBI Taxonomy" id="243690"/>
    <lineage>
        <taxon>Bacteria</taxon>
        <taxon>Pseudomonadati</taxon>
        <taxon>Pseudomonadota</taxon>
        <taxon>Alphaproteobacteria</taxon>
        <taxon>Hyphomicrobiales</taxon>
        <taxon>Methylobacteriaceae</taxon>
        <taxon>Methylobacterium</taxon>
    </lineage>
</organism>
<dbReference type="Proteomes" id="UP001549145">
    <property type="component" value="Unassembled WGS sequence"/>
</dbReference>
<evidence type="ECO:0000313" key="2">
    <source>
        <dbReference type="Proteomes" id="UP001549145"/>
    </source>
</evidence>
<proteinExistence type="predicted"/>
<reference evidence="1 2" key="1">
    <citation type="submission" date="2024-06" db="EMBL/GenBank/DDBJ databases">
        <title>Genomic Encyclopedia of Type Strains, Phase IV (KMG-IV): sequencing the most valuable type-strain genomes for metagenomic binning, comparative biology and taxonomic classification.</title>
        <authorList>
            <person name="Goeker M."/>
        </authorList>
    </citation>
    <scope>NUCLEOTIDE SEQUENCE [LARGE SCALE GENOMIC DNA]</scope>
    <source>
        <strain evidence="1 2">DSM 21331</strain>
    </source>
</reference>
<comment type="caution">
    <text evidence="1">The sequence shown here is derived from an EMBL/GenBank/DDBJ whole genome shotgun (WGS) entry which is preliminary data.</text>
</comment>
<accession>A0ABV2L564</accession>